<accession>A0ABY9YAR3</accession>
<keyword evidence="4" id="KW-0812">Transmembrane</keyword>
<dbReference type="Proteomes" id="UP001305421">
    <property type="component" value="Chromosome"/>
</dbReference>
<evidence type="ECO:0000256" key="3">
    <source>
        <dbReference type="RuleBase" id="RU000389"/>
    </source>
</evidence>
<comment type="similarity">
    <text evidence="1 3">Belongs to the N-Me-Phe pilin family.</text>
</comment>
<evidence type="ECO:0000313" key="5">
    <source>
        <dbReference type="EMBL" id="WNH47959.1"/>
    </source>
</evidence>
<keyword evidence="4" id="KW-1133">Transmembrane helix</keyword>
<dbReference type="EMBL" id="CP115543">
    <property type="protein sequence ID" value="WNH47959.1"/>
    <property type="molecule type" value="Genomic_DNA"/>
</dbReference>
<dbReference type="InterPro" id="IPR012902">
    <property type="entry name" value="N_methyl_site"/>
</dbReference>
<sequence length="142" mass="14716">MKNQKGFTLIELMIVVAIIAILAAIALPAYQDYLIRSQVSEGLTLTSGAKSAVAETYANTGAFPADNTAAGIEAATNIKGKYVTGVEVKNNVITATFGNEANSKISTGTLKLTATDNNGSISWACAGDGTKVAPKYLPKACR</sequence>
<dbReference type="PANTHER" id="PTHR30093:SF34">
    <property type="entry name" value="PREPILIN PEPTIDASE-DEPENDENT PROTEIN D"/>
    <property type="match status" value="1"/>
</dbReference>
<dbReference type="Gene3D" id="3.30.700.10">
    <property type="entry name" value="Glycoprotein, Type 4 Pilin"/>
    <property type="match status" value="1"/>
</dbReference>
<name>A0ABY9YAR3_9GAMM</name>
<dbReference type="SUPFAM" id="SSF54523">
    <property type="entry name" value="Pili subunits"/>
    <property type="match status" value="1"/>
</dbReference>
<evidence type="ECO:0000256" key="2">
    <source>
        <dbReference type="ARBA" id="ARBA00022481"/>
    </source>
</evidence>
<dbReference type="NCBIfam" id="TIGR02532">
    <property type="entry name" value="IV_pilin_GFxxxE"/>
    <property type="match status" value="1"/>
</dbReference>
<keyword evidence="2" id="KW-0488">Methylation</keyword>
<reference evidence="5 6" key="1">
    <citation type="submission" date="2022-12" db="EMBL/GenBank/DDBJ databases">
        <title>Two new species, Stenotrophomonas aracearum and Stenotrophomonas oahuensis, isolated from Anthurium (Araceae family) in Hawaii.</title>
        <authorList>
            <person name="Chunag S.C."/>
            <person name="Dobhal S."/>
            <person name="Alvarez A."/>
            <person name="Arif M."/>
        </authorList>
    </citation>
    <scope>NUCLEOTIDE SEQUENCE [LARGE SCALE GENOMIC DNA]</scope>
    <source>
        <strain evidence="5 6">A5588</strain>
    </source>
</reference>
<dbReference type="Pfam" id="PF00114">
    <property type="entry name" value="Pilin"/>
    <property type="match status" value="1"/>
</dbReference>
<keyword evidence="6" id="KW-1185">Reference proteome</keyword>
<evidence type="ECO:0000256" key="4">
    <source>
        <dbReference type="SAM" id="Phobius"/>
    </source>
</evidence>
<keyword evidence="4" id="KW-0472">Membrane</keyword>
<dbReference type="InterPro" id="IPR001082">
    <property type="entry name" value="Pilin"/>
</dbReference>
<protein>
    <submittedName>
        <fullName evidence="5">Pilin</fullName>
    </submittedName>
</protein>
<evidence type="ECO:0000256" key="1">
    <source>
        <dbReference type="ARBA" id="ARBA00005233"/>
    </source>
</evidence>
<evidence type="ECO:0000313" key="6">
    <source>
        <dbReference type="Proteomes" id="UP001305421"/>
    </source>
</evidence>
<dbReference type="PROSITE" id="PS00409">
    <property type="entry name" value="PROKAR_NTER_METHYL"/>
    <property type="match status" value="1"/>
</dbReference>
<dbReference type="RefSeq" id="WP_311182642.1">
    <property type="nucleotide sequence ID" value="NZ_CP115543.1"/>
</dbReference>
<dbReference type="Pfam" id="PF07963">
    <property type="entry name" value="N_methyl"/>
    <property type="match status" value="1"/>
</dbReference>
<organism evidence="5 6">
    <name type="scientific">Stenotrophomonas aracearum</name>
    <dbReference type="NCBI Taxonomy" id="3003272"/>
    <lineage>
        <taxon>Bacteria</taxon>
        <taxon>Pseudomonadati</taxon>
        <taxon>Pseudomonadota</taxon>
        <taxon>Gammaproteobacteria</taxon>
        <taxon>Lysobacterales</taxon>
        <taxon>Lysobacteraceae</taxon>
        <taxon>Stenotrophomonas</taxon>
    </lineage>
</organism>
<gene>
    <name evidence="5" type="ORF">PDM28_14930</name>
</gene>
<feature type="transmembrane region" description="Helical" evidence="4">
    <location>
        <begin position="12"/>
        <end position="30"/>
    </location>
</feature>
<dbReference type="InterPro" id="IPR045584">
    <property type="entry name" value="Pilin-like"/>
</dbReference>
<proteinExistence type="inferred from homology"/>
<keyword evidence="3" id="KW-0281">Fimbrium</keyword>
<dbReference type="PANTHER" id="PTHR30093">
    <property type="entry name" value="GENERAL SECRETION PATHWAY PROTEIN G"/>
    <property type="match status" value="1"/>
</dbReference>